<evidence type="ECO:0000313" key="4">
    <source>
        <dbReference type="Proteomes" id="UP000321393"/>
    </source>
</evidence>
<name>A0A5A7UVF0_CUCMM</name>
<dbReference type="PANTHER" id="PTHR33133:SF51">
    <property type="entry name" value="THH1_TOM1_TOM3 DOMAIN-CONTAINING PROTEIN"/>
    <property type="match status" value="1"/>
</dbReference>
<dbReference type="OrthoDB" id="1908649at2759"/>
<organism evidence="2 4">
    <name type="scientific">Cucumis melo var. makuwa</name>
    <name type="common">Oriental melon</name>
    <dbReference type="NCBI Taxonomy" id="1194695"/>
    <lineage>
        <taxon>Eukaryota</taxon>
        <taxon>Viridiplantae</taxon>
        <taxon>Streptophyta</taxon>
        <taxon>Embryophyta</taxon>
        <taxon>Tracheophyta</taxon>
        <taxon>Spermatophyta</taxon>
        <taxon>Magnoliopsida</taxon>
        <taxon>eudicotyledons</taxon>
        <taxon>Gunneridae</taxon>
        <taxon>Pentapetalae</taxon>
        <taxon>rosids</taxon>
        <taxon>fabids</taxon>
        <taxon>Cucurbitales</taxon>
        <taxon>Cucurbitaceae</taxon>
        <taxon>Benincaseae</taxon>
        <taxon>Cucumis</taxon>
    </lineage>
</organism>
<feature type="transmembrane region" description="Helical" evidence="1">
    <location>
        <begin position="259"/>
        <end position="286"/>
    </location>
</feature>
<dbReference type="PANTHER" id="PTHR33133">
    <property type="entry name" value="OS08G0107100 PROTEIN-RELATED"/>
    <property type="match status" value="1"/>
</dbReference>
<sequence length="328" mass="37083">MDSKTKNLQFLGVFGIIQETIKLISQWRKIFTQITLAFIIPSCILTCANLAISIFFLNKTKPSNNPIIFSQSPSIYYLIFNIVSSLVSAVLILVSTATVSYTIACIYAGHDVSFEHVIRILRKVWKRVLLTSLSVSISLFGITFVALVVLFLIVFSINGTRNRLSFGNYTMTIVIIFTIILLAGEFYLILTWQLSKTIAVLEEFCGFKAMARSKALVKGKMRMVIKLFIVLSFPMEVVQLVFSRLLIQSTIIGIVGKLVLIIIWMLLISLFLLVSLVAQTVLYFVCKSYHQKLAEKLSISDHLQRYLLADYDPLKVEDAVRTENLQIV</sequence>
<dbReference type="AlphaFoldDB" id="A0A5A7UVF0"/>
<evidence type="ECO:0000313" key="2">
    <source>
        <dbReference type="EMBL" id="KAA0059852.1"/>
    </source>
</evidence>
<dbReference type="EMBL" id="SSTD01003836">
    <property type="protein sequence ID" value="TYK24806.1"/>
    <property type="molecule type" value="Genomic_DNA"/>
</dbReference>
<accession>A0A5A7UVF0</accession>
<evidence type="ECO:0000313" key="5">
    <source>
        <dbReference type="Proteomes" id="UP000321947"/>
    </source>
</evidence>
<keyword evidence="1" id="KW-1133">Transmembrane helix</keyword>
<feature type="transmembrane region" description="Helical" evidence="1">
    <location>
        <begin position="75"/>
        <end position="108"/>
    </location>
</feature>
<comment type="caution">
    <text evidence="2">The sequence shown here is derived from an EMBL/GenBank/DDBJ whole genome shotgun (WGS) entry which is preliminary data.</text>
</comment>
<protein>
    <recommendedName>
        <fullName evidence="6">Transmembrane protein</fullName>
    </recommendedName>
</protein>
<evidence type="ECO:0000256" key="1">
    <source>
        <dbReference type="SAM" id="Phobius"/>
    </source>
</evidence>
<keyword evidence="1" id="KW-0472">Membrane</keyword>
<dbReference type="EMBL" id="SSTE01005892">
    <property type="protein sequence ID" value="KAA0059852.1"/>
    <property type="molecule type" value="Genomic_DNA"/>
</dbReference>
<feature type="transmembrane region" description="Helical" evidence="1">
    <location>
        <begin position="30"/>
        <end position="55"/>
    </location>
</feature>
<keyword evidence="1" id="KW-0812">Transmembrane</keyword>
<proteinExistence type="predicted"/>
<evidence type="ECO:0008006" key="6">
    <source>
        <dbReference type="Google" id="ProtNLM"/>
    </source>
</evidence>
<gene>
    <name evidence="3" type="ORF">E5676_scaffold184G00540</name>
    <name evidence="2" type="ORF">E6C27_scaffold108G001350</name>
</gene>
<dbReference type="Proteomes" id="UP000321393">
    <property type="component" value="Unassembled WGS sequence"/>
</dbReference>
<feature type="transmembrane region" description="Helical" evidence="1">
    <location>
        <begin position="169"/>
        <end position="190"/>
    </location>
</feature>
<dbReference type="Proteomes" id="UP000321947">
    <property type="component" value="Unassembled WGS sequence"/>
</dbReference>
<reference evidence="4 5" key="1">
    <citation type="submission" date="2019-08" db="EMBL/GenBank/DDBJ databases">
        <title>Draft genome sequences of two oriental melons (Cucumis melo L. var makuwa).</title>
        <authorList>
            <person name="Kwon S.-Y."/>
        </authorList>
    </citation>
    <scope>NUCLEOTIDE SEQUENCE [LARGE SCALE GENOMIC DNA]</scope>
    <source>
        <strain evidence="5">cv. Chang Bougi</strain>
        <strain evidence="4">cv. SW 3</strain>
        <tissue evidence="2">Leaf</tissue>
    </source>
</reference>
<evidence type="ECO:0000313" key="3">
    <source>
        <dbReference type="EMBL" id="TYK24806.1"/>
    </source>
</evidence>
<feature type="transmembrane region" description="Helical" evidence="1">
    <location>
        <begin position="128"/>
        <end position="157"/>
    </location>
</feature>
<dbReference type="STRING" id="1194695.A0A5A7UVF0"/>
<feature type="transmembrane region" description="Helical" evidence="1">
    <location>
        <begin position="224"/>
        <end position="247"/>
    </location>
</feature>